<accession>A0A4V2S6D7</accession>
<proteinExistence type="predicted"/>
<reference evidence="2 3" key="1">
    <citation type="submission" date="2019-03" db="EMBL/GenBank/DDBJ databases">
        <title>Genomic Encyclopedia of Type Strains, Phase IV (KMG-IV): sequencing the most valuable type-strain genomes for metagenomic binning, comparative biology and taxonomic classification.</title>
        <authorList>
            <person name="Goeker M."/>
        </authorList>
    </citation>
    <scope>NUCLEOTIDE SEQUENCE [LARGE SCALE GENOMIC DNA]</scope>
    <source>
        <strain evidence="2 3">DSM 45934</strain>
    </source>
</reference>
<gene>
    <name evidence="2" type="ORF">EV192_10782</name>
</gene>
<sequence length="182" mass="19394">MSADANSLGKDTDVADEVKVRDLVRDVVAEVASEELPVVDGLARFDDRVVVRRLGRRSRRREPLGFGPADLVTFVTAVVWLVLDQAAKKAAGSAVDGAVKGGKAGLRKVFRRRSAPVLLPSMTSEQLAELWQLMFAAAVQRGLDEEQATTIADVVVARLSLPRQGGDKRGLSDGSDGSGTPT</sequence>
<feature type="region of interest" description="Disordered" evidence="1">
    <location>
        <begin position="163"/>
        <end position="182"/>
    </location>
</feature>
<dbReference type="OrthoDB" id="3697028at2"/>
<evidence type="ECO:0000313" key="3">
    <source>
        <dbReference type="Proteomes" id="UP000295680"/>
    </source>
</evidence>
<dbReference type="EMBL" id="SLWS01000007">
    <property type="protein sequence ID" value="TCO55660.1"/>
    <property type="molecule type" value="Genomic_DNA"/>
</dbReference>
<keyword evidence="3" id="KW-1185">Reference proteome</keyword>
<dbReference type="RefSeq" id="WP_132121671.1">
    <property type="nucleotide sequence ID" value="NZ_SLWS01000007.1"/>
</dbReference>
<evidence type="ECO:0000313" key="2">
    <source>
        <dbReference type="EMBL" id="TCO55660.1"/>
    </source>
</evidence>
<protein>
    <submittedName>
        <fullName evidence="2">Uncharacterized protein</fullName>
    </submittedName>
</protein>
<dbReference type="AlphaFoldDB" id="A0A4V2S6D7"/>
<evidence type="ECO:0000256" key="1">
    <source>
        <dbReference type="SAM" id="MobiDB-lite"/>
    </source>
</evidence>
<name>A0A4V2S6D7_9PSEU</name>
<dbReference type="Proteomes" id="UP000295680">
    <property type="component" value="Unassembled WGS sequence"/>
</dbReference>
<organism evidence="2 3">
    <name type="scientific">Actinocrispum wychmicini</name>
    <dbReference type="NCBI Taxonomy" id="1213861"/>
    <lineage>
        <taxon>Bacteria</taxon>
        <taxon>Bacillati</taxon>
        <taxon>Actinomycetota</taxon>
        <taxon>Actinomycetes</taxon>
        <taxon>Pseudonocardiales</taxon>
        <taxon>Pseudonocardiaceae</taxon>
        <taxon>Actinocrispum</taxon>
    </lineage>
</organism>
<comment type="caution">
    <text evidence="2">The sequence shown here is derived from an EMBL/GenBank/DDBJ whole genome shotgun (WGS) entry which is preliminary data.</text>
</comment>